<dbReference type="SUPFAM" id="SSF51735">
    <property type="entry name" value="NAD(P)-binding Rossmann-fold domains"/>
    <property type="match status" value="1"/>
</dbReference>
<reference evidence="4" key="1">
    <citation type="journal article" date="2019" name="Int. J. Syst. Evol. Microbiol.">
        <title>The Global Catalogue of Microorganisms (GCM) 10K type strain sequencing project: providing services to taxonomists for standard genome sequencing and annotation.</title>
        <authorList>
            <consortium name="The Broad Institute Genomics Platform"/>
            <consortium name="The Broad Institute Genome Sequencing Center for Infectious Disease"/>
            <person name="Wu L."/>
            <person name="Ma J."/>
        </authorList>
    </citation>
    <scope>NUCLEOTIDE SEQUENCE [LARGE SCALE GENOMIC DNA]</scope>
    <source>
        <strain evidence="4">JCM 13518</strain>
    </source>
</reference>
<organism evidence="3 4">
    <name type="scientific">Aeromicrobium alkaliterrae</name>
    <dbReference type="NCBI Taxonomy" id="302168"/>
    <lineage>
        <taxon>Bacteria</taxon>
        <taxon>Bacillati</taxon>
        <taxon>Actinomycetota</taxon>
        <taxon>Actinomycetes</taxon>
        <taxon>Propionibacteriales</taxon>
        <taxon>Nocardioidaceae</taxon>
        <taxon>Aeromicrobium</taxon>
    </lineage>
</organism>
<dbReference type="SUPFAM" id="SSF48179">
    <property type="entry name" value="6-phosphogluconate dehydrogenase C-terminal domain-like"/>
    <property type="match status" value="1"/>
</dbReference>
<dbReference type="InterPro" id="IPR013332">
    <property type="entry name" value="KPR_N"/>
</dbReference>
<protein>
    <submittedName>
        <fullName evidence="3">2-dehydropantoate 2-reductase N-terminal domain-containing protein</fullName>
    </submittedName>
</protein>
<dbReference type="PANTHER" id="PTHR21708:SF26">
    <property type="entry name" value="2-DEHYDROPANTOATE 2-REDUCTASE"/>
    <property type="match status" value="1"/>
</dbReference>
<dbReference type="Proteomes" id="UP001501057">
    <property type="component" value="Unassembled WGS sequence"/>
</dbReference>
<feature type="domain" description="Ketopantoate reductase N-terminal" evidence="1">
    <location>
        <begin position="7"/>
        <end position="164"/>
    </location>
</feature>
<dbReference type="InterPro" id="IPR013752">
    <property type="entry name" value="KPA_reductase"/>
</dbReference>
<proteinExistence type="predicted"/>
<comment type="caution">
    <text evidence="3">The sequence shown here is derived from an EMBL/GenBank/DDBJ whole genome shotgun (WGS) entry which is preliminary data.</text>
</comment>
<feature type="domain" description="Ketopantoate reductase C-terminal" evidence="2">
    <location>
        <begin position="222"/>
        <end position="302"/>
    </location>
</feature>
<dbReference type="PANTHER" id="PTHR21708">
    <property type="entry name" value="PROBABLE 2-DEHYDROPANTOATE 2-REDUCTASE"/>
    <property type="match status" value="1"/>
</dbReference>
<dbReference type="InterPro" id="IPR051402">
    <property type="entry name" value="KPR-Related"/>
</dbReference>
<dbReference type="Pfam" id="PF02558">
    <property type="entry name" value="ApbA"/>
    <property type="match status" value="1"/>
</dbReference>
<name>A0ABP4W753_9ACTN</name>
<dbReference type="Gene3D" id="1.10.1040.10">
    <property type="entry name" value="N-(1-d-carboxylethyl)-l-norvaline Dehydrogenase, domain 2"/>
    <property type="match status" value="1"/>
</dbReference>
<accession>A0ABP4W753</accession>
<dbReference type="RefSeq" id="WP_344203128.1">
    <property type="nucleotide sequence ID" value="NZ_BAAAME010000005.1"/>
</dbReference>
<evidence type="ECO:0000313" key="4">
    <source>
        <dbReference type="Proteomes" id="UP001501057"/>
    </source>
</evidence>
<keyword evidence="4" id="KW-1185">Reference proteome</keyword>
<evidence type="ECO:0000313" key="3">
    <source>
        <dbReference type="EMBL" id="GAA1748289.1"/>
    </source>
</evidence>
<dbReference type="InterPro" id="IPR008927">
    <property type="entry name" value="6-PGluconate_DH-like_C_sf"/>
</dbReference>
<dbReference type="Gene3D" id="3.40.50.720">
    <property type="entry name" value="NAD(P)-binding Rossmann-like Domain"/>
    <property type="match status" value="1"/>
</dbReference>
<dbReference type="Pfam" id="PF08546">
    <property type="entry name" value="ApbA_C"/>
    <property type="match status" value="1"/>
</dbReference>
<dbReference type="EMBL" id="BAAAME010000005">
    <property type="protein sequence ID" value="GAA1748289.1"/>
    <property type="molecule type" value="Genomic_DNA"/>
</dbReference>
<gene>
    <name evidence="3" type="ORF">GCM10009710_30420</name>
</gene>
<sequence length="327" mass="33926">MSEHRYVVIGAGAVGGVLAARLSQAGREVLLVARGEHGRVIAEHGLTVRHPDGVDTVRLPVVAGPHEVSLRSTDVLLLAVKTQDAEGALRDWSWLPLADVSGGVAADLPIVTFQNGLETESAALRRFASVHGATIAIAASYLTAGEVVSPSRAPAEGAIWVGRYPTGGDEVTEAVVRDLSEAGFHAVVSDDVRAEKSAKLLGNVGNGLDLLTGSDEDRDAARALLRAEATAALAAAGLPIGRLDAPLSVEPVEGHEPGRLSTWQSFARGASSEIDHLNGEIVLLARRHGLAAPVNERLQRLLGSEHTGPRDLTTLLAAVPGPAPVGV</sequence>
<dbReference type="InterPro" id="IPR036291">
    <property type="entry name" value="NAD(P)-bd_dom_sf"/>
</dbReference>
<evidence type="ECO:0000259" key="2">
    <source>
        <dbReference type="Pfam" id="PF08546"/>
    </source>
</evidence>
<evidence type="ECO:0000259" key="1">
    <source>
        <dbReference type="Pfam" id="PF02558"/>
    </source>
</evidence>
<dbReference type="InterPro" id="IPR013328">
    <property type="entry name" value="6PGD_dom2"/>
</dbReference>